<dbReference type="PANTHER" id="PTHR43479:SF11">
    <property type="entry name" value="ACREF_ENVCD OPERON REPRESSOR-RELATED"/>
    <property type="match status" value="1"/>
</dbReference>
<keyword evidence="5" id="KW-1185">Reference proteome</keyword>
<dbReference type="InterPro" id="IPR009057">
    <property type="entry name" value="Homeodomain-like_sf"/>
</dbReference>
<dbReference type="InterPro" id="IPR001647">
    <property type="entry name" value="HTH_TetR"/>
</dbReference>
<dbReference type="Pfam" id="PF00440">
    <property type="entry name" value="TetR_N"/>
    <property type="match status" value="1"/>
</dbReference>
<proteinExistence type="predicted"/>
<keyword evidence="1 2" id="KW-0238">DNA-binding</keyword>
<dbReference type="EMBL" id="JASGBQ010000014">
    <property type="protein sequence ID" value="MDI9242545.1"/>
    <property type="molecule type" value="Genomic_DNA"/>
</dbReference>
<accession>A0AAP4EZZ8</accession>
<evidence type="ECO:0000313" key="5">
    <source>
        <dbReference type="Proteomes" id="UP001300383"/>
    </source>
</evidence>
<sequence length="211" mass="24641">MTTKEKITEEALTLFAQKGYKGTSVKNIADAVGIKDASLYNHFKSKQEIFDSIVELIMEHISGLSQTLGIPQYDKSDAPISGFYIKLDLDGLKKITNEAFVFYLTDPYISRFWRVAHMEQYGNPQIYTMFRKIFMEDAIAYQEKLFAEMMEQEVFYPGDAKAAAISFYSPIYLLLSMYSDQPERKEEALEILDRQIEEFFRIYRKKDEEED</sequence>
<dbReference type="PRINTS" id="PR00455">
    <property type="entry name" value="HTHTETR"/>
</dbReference>
<reference evidence="4 5" key="1">
    <citation type="submission" date="2023-05" db="EMBL/GenBank/DDBJ databases">
        <title>[ruminococcus] sp. nov., isolated from a pig farm feces dump.</title>
        <authorList>
            <person name="Chang Y.-H."/>
        </authorList>
    </citation>
    <scope>NUCLEOTIDE SEQUENCE [LARGE SCALE GENOMIC DNA]</scope>
    <source>
        <strain evidence="4 5">YH-rum2234</strain>
    </source>
</reference>
<dbReference type="PANTHER" id="PTHR43479">
    <property type="entry name" value="ACREF/ENVCD OPERON REPRESSOR-RELATED"/>
    <property type="match status" value="1"/>
</dbReference>
<evidence type="ECO:0000256" key="2">
    <source>
        <dbReference type="PROSITE-ProRule" id="PRU00335"/>
    </source>
</evidence>
<dbReference type="Gene3D" id="1.10.357.10">
    <property type="entry name" value="Tetracycline Repressor, domain 2"/>
    <property type="match status" value="1"/>
</dbReference>
<dbReference type="AlphaFoldDB" id="A0AAP4EZZ8"/>
<feature type="domain" description="HTH tetR-type" evidence="3">
    <location>
        <begin position="1"/>
        <end position="61"/>
    </location>
</feature>
<gene>
    <name evidence="4" type="ORF">QJ036_08700</name>
</gene>
<name>A0AAP4EZZ8_9FIRM</name>
<evidence type="ECO:0000256" key="1">
    <source>
        <dbReference type="ARBA" id="ARBA00023125"/>
    </source>
</evidence>
<dbReference type="RefSeq" id="WP_283230992.1">
    <property type="nucleotide sequence ID" value="NZ_JASGBQ010000014.1"/>
</dbReference>
<evidence type="ECO:0000313" key="4">
    <source>
        <dbReference type="EMBL" id="MDI9242545.1"/>
    </source>
</evidence>
<protein>
    <submittedName>
        <fullName evidence="4">TetR/AcrR family transcriptional regulator</fullName>
    </submittedName>
</protein>
<feature type="DNA-binding region" description="H-T-H motif" evidence="2">
    <location>
        <begin position="24"/>
        <end position="43"/>
    </location>
</feature>
<organism evidence="4 5">
    <name type="scientific">Fusibacillus kribbianus</name>
    <dbReference type="NCBI Taxonomy" id="3044208"/>
    <lineage>
        <taxon>Bacteria</taxon>
        <taxon>Bacillati</taxon>
        <taxon>Bacillota</taxon>
        <taxon>Clostridia</taxon>
        <taxon>Lachnospirales</taxon>
        <taxon>Lachnospiraceae</taxon>
        <taxon>Fusibacillus</taxon>
    </lineage>
</organism>
<comment type="caution">
    <text evidence="4">The sequence shown here is derived from an EMBL/GenBank/DDBJ whole genome shotgun (WGS) entry which is preliminary data.</text>
</comment>
<dbReference type="InterPro" id="IPR050624">
    <property type="entry name" value="HTH-type_Tx_Regulator"/>
</dbReference>
<evidence type="ECO:0000259" key="3">
    <source>
        <dbReference type="PROSITE" id="PS50977"/>
    </source>
</evidence>
<dbReference type="SUPFAM" id="SSF46689">
    <property type="entry name" value="Homeodomain-like"/>
    <property type="match status" value="1"/>
</dbReference>
<dbReference type="PROSITE" id="PS50977">
    <property type="entry name" value="HTH_TETR_2"/>
    <property type="match status" value="1"/>
</dbReference>
<dbReference type="GO" id="GO:0003677">
    <property type="term" value="F:DNA binding"/>
    <property type="evidence" value="ECO:0007669"/>
    <property type="project" value="UniProtKB-UniRule"/>
</dbReference>
<dbReference type="Proteomes" id="UP001300383">
    <property type="component" value="Unassembled WGS sequence"/>
</dbReference>